<feature type="transmembrane region" description="Helical" evidence="1">
    <location>
        <begin position="6"/>
        <end position="27"/>
    </location>
</feature>
<dbReference type="AlphaFoldDB" id="A0A223AT52"/>
<dbReference type="OrthoDB" id="9878823at2"/>
<organism evidence="2 3">
    <name type="scientific">Mogibacterium pumilum</name>
    <dbReference type="NCBI Taxonomy" id="86332"/>
    <lineage>
        <taxon>Bacteria</taxon>
        <taxon>Bacillati</taxon>
        <taxon>Bacillota</taxon>
        <taxon>Clostridia</taxon>
        <taxon>Peptostreptococcales</taxon>
        <taxon>Anaerovoracaceae</taxon>
        <taxon>Mogibacterium</taxon>
    </lineage>
</organism>
<protein>
    <submittedName>
        <fullName evidence="2">Uncharacterized protein</fullName>
    </submittedName>
</protein>
<dbReference type="Proteomes" id="UP000214689">
    <property type="component" value="Chromosome"/>
</dbReference>
<evidence type="ECO:0000256" key="1">
    <source>
        <dbReference type="SAM" id="Phobius"/>
    </source>
</evidence>
<evidence type="ECO:0000313" key="3">
    <source>
        <dbReference type="Proteomes" id="UP000214689"/>
    </source>
</evidence>
<dbReference type="EMBL" id="CP016199">
    <property type="protein sequence ID" value="ASS38140.1"/>
    <property type="molecule type" value="Genomic_DNA"/>
</dbReference>
<keyword evidence="1" id="KW-1133">Transmembrane helix</keyword>
<keyword evidence="3" id="KW-1185">Reference proteome</keyword>
<evidence type="ECO:0000313" key="2">
    <source>
        <dbReference type="EMBL" id="ASS38140.1"/>
    </source>
</evidence>
<reference evidence="3" key="1">
    <citation type="submission" date="2016-05" db="EMBL/GenBank/DDBJ databases">
        <authorList>
            <person name="Holder M.E."/>
            <person name="Ajami N.J."/>
            <person name="Petrosino J.F."/>
        </authorList>
    </citation>
    <scope>NUCLEOTIDE SEQUENCE [LARGE SCALE GENOMIC DNA]</scope>
    <source>
        <strain evidence="3">ATCC 700696</strain>
    </source>
</reference>
<gene>
    <name evidence="2" type="ORF">AXF17_06790</name>
</gene>
<accession>A0A223AT52</accession>
<dbReference type="RefSeq" id="WP_094234377.1">
    <property type="nucleotide sequence ID" value="NZ_CP016199.1"/>
</dbReference>
<sequence length="68" mass="7915">MLNEILHYIFLSLAGSVALVIMSKVILNKLIRRNVNYYEDIEISEERELLQNASLETAHLERRVDDAK</sequence>
<keyword evidence="1" id="KW-0472">Membrane</keyword>
<keyword evidence="1" id="KW-0812">Transmembrane</keyword>
<proteinExistence type="predicted"/>
<name>A0A223AT52_9FIRM</name>